<dbReference type="RefSeq" id="WP_252446678.1">
    <property type="nucleotide sequence ID" value="NZ_JAGSOV010000114.1"/>
</dbReference>
<protein>
    <submittedName>
        <fullName evidence="2">IniB N-terminal domain-containing protein</fullName>
    </submittedName>
</protein>
<organism evidence="2 3">
    <name type="scientific">Pseudonocardia humida</name>
    <dbReference type="NCBI Taxonomy" id="2800819"/>
    <lineage>
        <taxon>Bacteria</taxon>
        <taxon>Bacillati</taxon>
        <taxon>Actinomycetota</taxon>
        <taxon>Actinomycetes</taxon>
        <taxon>Pseudonocardiales</taxon>
        <taxon>Pseudonocardiaceae</taxon>
        <taxon>Pseudonocardia</taxon>
    </lineage>
</organism>
<gene>
    <name evidence="2" type="ORF">KDL28_39615</name>
</gene>
<name>A0ABT1ADM4_9PSEU</name>
<feature type="compositionally biased region" description="Acidic residues" evidence="1">
    <location>
        <begin position="261"/>
        <end position="272"/>
    </location>
</feature>
<evidence type="ECO:0000256" key="1">
    <source>
        <dbReference type="SAM" id="MobiDB-lite"/>
    </source>
</evidence>
<feature type="region of interest" description="Disordered" evidence="1">
    <location>
        <begin position="189"/>
        <end position="278"/>
    </location>
</feature>
<dbReference type="Proteomes" id="UP001165283">
    <property type="component" value="Unassembled WGS sequence"/>
</dbReference>
<evidence type="ECO:0000313" key="2">
    <source>
        <dbReference type="EMBL" id="MCO1661172.1"/>
    </source>
</evidence>
<proteinExistence type="predicted"/>
<evidence type="ECO:0000313" key="3">
    <source>
        <dbReference type="Proteomes" id="UP001165283"/>
    </source>
</evidence>
<dbReference type="EMBL" id="JAGSOV010000114">
    <property type="protein sequence ID" value="MCO1661172.1"/>
    <property type="molecule type" value="Genomic_DNA"/>
</dbReference>
<dbReference type="NCBIfam" id="NF038175">
    <property type="entry name" value="IniB_NTERM"/>
    <property type="match status" value="1"/>
</dbReference>
<keyword evidence="3" id="KW-1185">Reference proteome</keyword>
<dbReference type="InterPro" id="IPR049709">
    <property type="entry name" value="IniB-like_N"/>
</dbReference>
<feature type="compositionally biased region" description="Gly residues" evidence="1">
    <location>
        <begin position="215"/>
        <end position="230"/>
    </location>
</feature>
<comment type="caution">
    <text evidence="2">The sequence shown here is derived from an EMBL/GenBank/DDBJ whole genome shotgun (WGS) entry which is preliminary data.</text>
</comment>
<sequence>MDAVLALSDLIEFLVELMRDPATAAEFENDPDAVLAERGLEGVTAQDVRDARLELCDAGGASATGEAAPPSGDDPVREINHTASNYSAAPQVQAAAQEHSALALQAAAPVTIDDRDTFIFQNDFSDDDTTIVNDSFNSDDDVDNSVDAVVDNSVVNNDVTAINDSFNAVDNSVDNSVVENDVVAINAENSFNDGTGIGDVDPTGAGAPLPVEPDGGTGAAPGTDEGGGTDGTEEADGTDAATSQINDEAADAAASEVGSDPAEEEPADEAGEAFDPVA</sequence>
<reference evidence="2" key="1">
    <citation type="submission" date="2021-04" db="EMBL/GenBank/DDBJ databases">
        <title>Pseudonocardia sp. nov., isolated from sandy soil of mangrove forest.</title>
        <authorList>
            <person name="Zan Z."/>
            <person name="Huang R."/>
            <person name="Liu W."/>
        </authorList>
    </citation>
    <scope>NUCLEOTIDE SEQUENCE</scope>
    <source>
        <strain evidence="2">S2-4</strain>
    </source>
</reference>
<accession>A0ABT1ADM4</accession>